<reference evidence="3" key="1">
    <citation type="submission" date="2021-06" db="EMBL/GenBank/DDBJ databases">
        <authorList>
            <person name="Hodson N. C."/>
            <person name="Mongue J. A."/>
            <person name="Jaron S. K."/>
        </authorList>
    </citation>
    <scope>NUCLEOTIDE SEQUENCE</scope>
</reference>
<feature type="compositionally biased region" description="Polar residues" evidence="2">
    <location>
        <begin position="51"/>
        <end position="82"/>
    </location>
</feature>
<feature type="region of interest" description="Disordered" evidence="2">
    <location>
        <begin position="671"/>
        <end position="710"/>
    </location>
</feature>
<dbReference type="Proteomes" id="UP000708208">
    <property type="component" value="Unassembled WGS sequence"/>
</dbReference>
<dbReference type="OrthoDB" id="5848685at2759"/>
<feature type="coiled-coil region" evidence="1">
    <location>
        <begin position="312"/>
        <end position="449"/>
    </location>
</feature>
<evidence type="ECO:0000256" key="2">
    <source>
        <dbReference type="SAM" id="MobiDB-lite"/>
    </source>
</evidence>
<dbReference type="AlphaFoldDB" id="A0A8J2JKZ7"/>
<accession>A0A8J2JKZ7</accession>
<evidence type="ECO:0000256" key="1">
    <source>
        <dbReference type="SAM" id="Coils"/>
    </source>
</evidence>
<feature type="compositionally biased region" description="Low complexity" evidence="2">
    <location>
        <begin position="679"/>
        <end position="700"/>
    </location>
</feature>
<organism evidence="3 4">
    <name type="scientific">Allacma fusca</name>
    <dbReference type="NCBI Taxonomy" id="39272"/>
    <lineage>
        <taxon>Eukaryota</taxon>
        <taxon>Metazoa</taxon>
        <taxon>Ecdysozoa</taxon>
        <taxon>Arthropoda</taxon>
        <taxon>Hexapoda</taxon>
        <taxon>Collembola</taxon>
        <taxon>Symphypleona</taxon>
        <taxon>Sminthuridae</taxon>
        <taxon>Allacma</taxon>
    </lineage>
</organism>
<proteinExistence type="predicted"/>
<feature type="coiled-coil region" evidence="1">
    <location>
        <begin position="498"/>
        <end position="620"/>
    </location>
</feature>
<comment type="caution">
    <text evidence="3">The sequence shown here is derived from an EMBL/GenBank/DDBJ whole genome shotgun (WGS) entry which is preliminary data.</text>
</comment>
<feature type="region of interest" description="Disordered" evidence="2">
    <location>
        <begin position="623"/>
        <end position="658"/>
    </location>
</feature>
<feature type="coiled-coil region" evidence="1">
    <location>
        <begin position="203"/>
        <end position="237"/>
    </location>
</feature>
<gene>
    <name evidence="3" type="ORF">AFUS01_LOCUS356</name>
</gene>
<dbReference type="EMBL" id="CAJVCH010001527">
    <property type="protein sequence ID" value="CAG7639319.1"/>
    <property type="molecule type" value="Genomic_DNA"/>
</dbReference>
<feature type="compositionally biased region" description="Basic and acidic residues" evidence="2">
    <location>
        <begin position="113"/>
        <end position="124"/>
    </location>
</feature>
<feature type="compositionally biased region" description="Polar residues" evidence="2">
    <location>
        <begin position="623"/>
        <end position="657"/>
    </location>
</feature>
<feature type="region of interest" description="Disordered" evidence="2">
    <location>
        <begin position="42"/>
        <end position="82"/>
    </location>
</feature>
<feature type="coiled-coil region" evidence="1">
    <location>
        <begin position="261"/>
        <end position="288"/>
    </location>
</feature>
<protein>
    <submittedName>
        <fullName evidence="3">Uncharacterized protein</fullName>
    </submittedName>
</protein>
<keyword evidence="1" id="KW-0175">Coiled coil</keyword>
<evidence type="ECO:0000313" key="4">
    <source>
        <dbReference type="Proteomes" id="UP000708208"/>
    </source>
</evidence>
<feature type="region of interest" description="Disordered" evidence="2">
    <location>
        <begin position="113"/>
        <end position="134"/>
    </location>
</feature>
<dbReference type="PANTHER" id="PTHR18937">
    <property type="entry name" value="STRUCTURAL MAINTENANCE OF CHROMOSOMES SMC FAMILY MEMBER"/>
    <property type="match status" value="1"/>
</dbReference>
<name>A0A8J2JKZ7_9HEXA</name>
<keyword evidence="4" id="KW-1185">Reference proteome</keyword>
<evidence type="ECO:0000313" key="3">
    <source>
        <dbReference type="EMBL" id="CAG7639319.1"/>
    </source>
</evidence>
<feature type="compositionally biased region" description="Basic residues" evidence="2">
    <location>
        <begin position="701"/>
        <end position="710"/>
    </location>
</feature>
<sequence length="787" mass="91280">MSRNENEHSVPFTSLRKSLSTLPSQLSSKLGKLGQIGISASANHLGRGDSNEYSSGTMSAASSPRVSRTGSTTSNHNPNTTCEYCGNSYLTMSEMRTLQTKVRDQEERLKQLKEAQSESSRLKETMTNVRKMHRQEISKRDEECQRWVLRCTAIENELERLKDNLKSSEGKNADLAQKYAIASEDFKQQEELICQLRSQLQKFEDTEAESNSLRMKNISLEENLQKLLQEIKSLRGCPPNNSSNKNDSGFSTTEIALRAKISDLMDRCSRITNENNLYQQEITNLLQKQPNLSRSDSPKPPSKISSVVSVEVHDLKRENAMLTSRLQAINDEHSNCQDMHAFLRESIEKLKGDNARLLDEMNSSRVKYEESMLKIENFQAVISGYQAERNRFMASYKDQQNKLEQLAAQNRAFHKSADPKLIEQLKSNVTALERQIIQTQQEKDKLQQEFSERLSEIQREVTMEKERADSCLTQSLTEREEVEKRWQERWSRHHSKLNDQLEILKTNYEGSLKSAKERELALQQEIKSLQEKINKYNKNWDDYREKINQELQQWKFKVEELDEELANTQKGKVDVEVMFQAKTIQLEELHETLRQGIEERQELQKRKEALERTIQEAAFSNSAGNFSNLDFSPSSPTVSTLGSPTTQGHQKQSTESENAVLVWKQSQNFQSNKKASPRQQQQLQQQNQQQQQQQQLQQQHQQHHQSKTRHVPKIKITLTLPAWFFPLRLQMLHGNLIKNNLQILRMLCGAPTTNWSPAVWSTTCFDLGIRFTKLLRNFRSRMRRIRQ</sequence>